<name>A0A9Q3CPM5_9BASI</name>
<proteinExistence type="predicted"/>
<evidence type="ECO:0000313" key="3">
    <source>
        <dbReference type="Proteomes" id="UP000765509"/>
    </source>
</evidence>
<sequence length="277" mass="31953">MWIPGLEKLFNAHNTYNSQTDPKVISDICHGTIWNTVKSFPRRKQAFTNRTGHKRCSEASRPKSDQTEKSDRASNSRYSLRSQTTTFPVLNFLPFIHDSDLLVPSDLSSDENEYLNSMGDEIPIVKKDKLESIWFQKTSDAQSSRVANLDDIVFTFGTWTLWSSQIPHREERLKCPGNYLHKNILLKLLTSLVTLTNMLFRTTIIEEDLDKIERTTKLYCQTLCLGWSMINSKPNLHLKQHLSKVIKELGPPRTLALWAYKRMNCTFGDIPQTNKPC</sequence>
<organism evidence="2 3">
    <name type="scientific">Austropuccinia psidii MF-1</name>
    <dbReference type="NCBI Taxonomy" id="1389203"/>
    <lineage>
        <taxon>Eukaryota</taxon>
        <taxon>Fungi</taxon>
        <taxon>Dikarya</taxon>
        <taxon>Basidiomycota</taxon>
        <taxon>Pucciniomycotina</taxon>
        <taxon>Pucciniomycetes</taxon>
        <taxon>Pucciniales</taxon>
        <taxon>Sphaerophragmiaceae</taxon>
        <taxon>Austropuccinia</taxon>
    </lineage>
</organism>
<gene>
    <name evidence="2" type="ORF">O181_027819</name>
</gene>
<dbReference type="Proteomes" id="UP000765509">
    <property type="component" value="Unassembled WGS sequence"/>
</dbReference>
<evidence type="ECO:0000313" key="2">
    <source>
        <dbReference type="EMBL" id="MBW0488104.1"/>
    </source>
</evidence>
<dbReference type="AlphaFoldDB" id="A0A9Q3CPM5"/>
<reference evidence="2" key="1">
    <citation type="submission" date="2021-03" db="EMBL/GenBank/DDBJ databases">
        <title>Draft genome sequence of rust myrtle Austropuccinia psidii MF-1, a brazilian biotype.</title>
        <authorList>
            <person name="Quecine M.C."/>
            <person name="Pachon D.M.R."/>
            <person name="Bonatelli M.L."/>
            <person name="Correr F.H."/>
            <person name="Franceschini L.M."/>
            <person name="Leite T.F."/>
            <person name="Margarido G.R.A."/>
            <person name="Almeida C.A."/>
            <person name="Ferrarezi J.A."/>
            <person name="Labate C.A."/>
        </authorList>
    </citation>
    <scope>NUCLEOTIDE SEQUENCE</scope>
    <source>
        <strain evidence="2">MF-1</strain>
    </source>
</reference>
<dbReference type="OrthoDB" id="3247418at2759"/>
<dbReference type="EMBL" id="AVOT02009438">
    <property type="protein sequence ID" value="MBW0488104.1"/>
    <property type="molecule type" value="Genomic_DNA"/>
</dbReference>
<feature type="compositionally biased region" description="Basic and acidic residues" evidence="1">
    <location>
        <begin position="55"/>
        <end position="74"/>
    </location>
</feature>
<keyword evidence="3" id="KW-1185">Reference proteome</keyword>
<evidence type="ECO:0000256" key="1">
    <source>
        <dbReference type="SAM" id="MobiDB-lite"/>
    </source>
</evidence>
<accession>A0A9Q3CPM5</accession>
<comment type="caution">
    <text evidence="2">The sequence shown here is derived from an EMBL/GenBank/DDBJ whole genome shotgun (WGS) entry which is preliminary data.</text>
</comment>
<protein>
    <submittedName>
        <fullName evidence="2">Uncharacterized protein</fullName>
    </submittedName>
</protein>
<feature type="region of interest" description="Disordered" evidence="1">
    <location>
        <begin position="47"/>
        <end position="79"/>
    </location>
</feature>